<feature type="binding site" evidence="7">
    <location>
        <position position="343"/>
    </location>
    <ligand>
        <name>3-phosphoshikimate</name>
        <dbReference type="ChEBI" id="CHEBI:145989"/>
    </ligand>
</feature>
<dbReference type="EMBL" id="QBIU01000001">
    <property type="protein sequence ID" value="MWV69736.1"/>
    <property type="molecule type" value="Genomic_DNA"/>
</dbReference>
<feature type="binding site" evidence="7">
    <location>
        <position position="23"/>
    </location>
    <ligand>
        <name>3-phosphoshikimate</name>
        <dbReference type="ChEBI" id="CHEBI:145989"/>
    </ligand>
</feature>
<evidence type="ECO:0000256" key="2">
    <source>
        <dbReference type="ARBA" id="ARBA00009948"/>
    </source>
</evidence>
<feature type="domain" description="Enolpyruvate transferase" evidence="8">
    <location>
        <begin position="428"/>
        <end position="667"/>
    </location>
</feature>
<organism evidence="9 10">
    <name type="scientific">Helicobacter saguini</name>
    <dbReference type="NCBI Taxonomy" id="1548018"/>
    <lineage>
        <taxon>Bacteria</taxon>
        <taxon>Pseudomonadati</taxon>
        <taxon>Campylobacterota</taxon>
        <taxon>Epsilonproteobacteria</taxon>
        <taxon>Campylobacterales</taxon>
        <taxon>Helicobacteraceae</taxon>
        <taxon>Helicobacter</taxon>
    </lineage>
</organism>
<dbReference type="Gene3D" id="3.65.10.10">
    <property type="entry name" value="Enolpyruvate transferase domain"/>
    <property type="match status" value="3"/>
</dbReference>
<feature type="binding site" evidence="7">
    <location>
        <position position="210"/>
    </location>
    <ligand>
        <name>phosphoenolpyruvate</name>
        <dbReference type="ChEBI" id="CHEBI:58702"/>
    </ligand>
</feature>
<dbReference type="InterPro" id="IPR001986">
    <property type="entry name" value="Enolpyruvate_Tfrase_dom"/>
</dbReference>
<dbReference type="InterPro" id="IPR006264">
    <property type="entry name" value="EPSP_synthase"/>
</dbReference>
<protein>
    <recommendedName>
        <fullName evidence="7">3-phosphoshikimate 1-carboxyvinyltransferase</fullName>
        <ecNumber evidence="7">2.5.1.19</ecNumber>
    </recommendedName>
    <alternativeName>
        <fullName evidence="7">5-enolpyruvylshikimate-3-phosphate synthase</fullName>
        <shortName evidence="7">EPSP synthase</shortName>
        <shortName evidence="7">EPSPS</shortName>
    </alternativeName>
</protein>
<dbReference type="HAMAP" id="MF_00210">
    <property type="entry name" value="EPSP_synth"/>
    <property type="match status" value="1"/>
</dbReference>
<comment type="function">
    <text evidence="7">Catalyzes the transfer of the enolpyruvyl moiety of phosphoenolpyruvate (PEP) to the 5-hydroxyl of shikimate-3-phosphate (S3P) to produce enolpyruvyl shikimate-3-phosphate and inorganic phosphate.</text>
</comment>
<feature type="binding site" evidence="7">
    <location>
        <position position="28"/>
    </location>
    <ligand>
        <name>3-phosphoshikimate</name>
        <dbReference type="ChEBI" id="CHEBI:145989"/>
    </ligand>
</feature>
<feature type="binding site" evidence="7">
    <location>
        <position position="634"/>
    </location>
    <ligand>
        <name>phosphoenolpyruvate</name>
        <dbReference type="ChEBI" id="CHEBI:58702"/>
    </ligand>
</feature>
<feature type="binding site" evidence="7">
    <location>
        <position position="524"/>
    </location>
    <ligand>
        <name>3-phosphoshikimate</name>
        <dbReference type="ChEBI" id="CHEBI:145989"/>
    </ligand>
</feature>
<dbReference type="AlphaFoldDB" id="A0A6B0HY95"/>
<feature type="binding site" evidence="7">
    <location>
        <position position="551"/>
    </location>
    <ligand>
        <name>3-phosphoshikimate</name>
        <dbReference type="ChEBI" id="CHEBI:145989"/>
    </ligand>
</feature>
<name>A0A6B0HY95_9HELI</name>
<comment type="catalytic activity">
    <reaction evidence="6">
        <text>3-phosphoshikimate + phosphoenolpyruvate = 5-O-(1-carboxyvinyl)-3-phosphoshikimate + phosphate</text>
        <dbReference type="Rhea" id="RHEA:21256"/>
        <dbReference type="ChEBI" id="CHEBI:43474"/>
        <dbReference type="ChEBI" id="CHEBI:57701"/>
        <dbReference type="ChEBI" id="CHEBI:58702"/>
        <dbReference type="ChEBI" id="CHEBI:145989"/>
        <dbReference type="EC" id="2.5.1.19"/>
    </reaction>
    <physiologicalReaction direction="left-to-right" evidence="6">
        <dbReference type="Rhea" id="RHEA:21257"/>
    </physiologicalReaction>
</comment>
<dbReference type="GO" id="GO:0009423">
    <property type="term" value="P:chorismate biosynthetic process"/>
    <property type="evidence" value="ECO:0007669"/>
    <property type="project" value="UniProtKB-UniRule"/>
</dbReference>
<proteinExistence type="inferred from homology"/>
<keyword evidence="4 7" id="KW-0808">Transferase</keyword>
<dbReference type="PANTHER" id="PTHR21090">
    <property type="entry name" value="AROM/DEHYDROQUINATE SYNTHASE"/>
    <property type="match status" value="1"/>
</dbReference>
<dbReference type="PROSITE" id="PS00104">
    <property type="entry name" value="EPSP_SYNTHASE_1"/>
    <property type="match status" value="1"/>
</dbReference>
<feature type="domain" description="Enolpyruvate transferase" evidence="8">
    <location>
        <begin position="315"/>
        <end position="380"/>
    </location>
</feature>
<feature type="binding site" evidence="7">
    <location>
        <position position="555"/>
    </location>
    <ligand>
        <name>phosphoenolpyruvate</name>
        <dbReference type="ChEBI" id="CHEBI:58702"/>
    </ligand>
</feature>
<feature type="binding site" evidence="7">
    <location>
        <position position="238"/>
    </location>
    <ligand>
        <name>phosphoenolpyruvate</name>
        <dbReference type="ChEBI" id="CHEBI:58702"/>
    </ligand>
</feature>
<accession>A0A6B0HY95</accession>
<keyword evidence="3 7" id="KW-0028">Amino-acid biosynthesis</keyword>
<dbReference type="GO" id="GO:0008652">
    <property type="term" value="P:amino acid biosynthetic process"/>
    <property type="evidence" value="ECO:0007669"/>
    <property type="project" value="UniProtKB-KW"/>
</dbReference>
<evidence type="ECO:0000256" key="6">
    <source>
        <dbReference type="ARBA" id="ARBA00044633"/>
    </source>
</evidence>
<dbReference type="EC" id="2.5.1.19" evidence="7"/>
<dbReference type="PROSITE" id="PS00885">
    <property type="entry name" value="EPSP_SYNTHASE_2"/>
    <property type="match status" value="1"/>
</dbReference>
<evidence type="ECO:0000313" key="10">
    <source>
        <dbReference type="Proteomes" id="UP000477070"/>
    </source>
</evidence>
<comment type="subunit">
    <text evidence="7">Monomer.</text>
</comment>
<dbReference type="GO" id="GO:0005737">
    <property type="term" value="C:cytoplasm"/>
    <property type="evidence" value="ECO:0007669"/>
    <property type="project" value="UniProtKB-SubCell"/>
</dbReference>
<comment type="similarity">
    <text evidence="2 7">Belongs to the EPSP synthase family.</text>
</comment>
<dbReference type="PANTHER" id="PTHR21090:SF5">
    <property type="entry name" value="PENTAFUNCTIONAL AROM POLYPEPTIDE"/>
    <property type="match status" value="1"/>
</dbReference>
<feature type="binding site" evidence="7">
    <location>
        <position position="23"/>
    </location>
    <ligand>
        <name>phosphoenolpyruvate</name>
        <dbReference type="ChEBI" id="CHEBI:58702"/>
    </ligand>
</feature>
<evidence type="ECO:0000256" key="5">
    <source>
        <dbReference type="ARBA" id="ARBA00023141"/>
    </source>
</evidence>
<dbReference type="Proteomes" id="UP000477070">
    <property type="component" value="Unassembled WGS sequence"/>
</dbReference>
<feature type="domain" description="Enolpyruvate transferase" evidence="8">
    <location>
        <begin position="10"/>
        <end position="70"/>
    </location>
</feature>
<evidence type="ECO:0000256" key="4">
    <source>
        <dbReference type="ARBA" id="ARBA00022679"/>
    </source>
</evidence>
<keyword evidence="7" id="KW-0963">Cytoplasm</keyword>
<feature type="domain" description="Enolpyruvate transferase" evidence="8">
    <location>
        <begin position="189"/>
        <end position="259"/>
    </location>
</feature>
<evidence type="ECO:0000256" key="1">
    <source>
        <dbReference type="ARBA" id="ARBA00004811"/>
    </source>
</evidence>
<evidence type="ECO:0000256" key="7">
    <source>
        <dbReference type="HAMAP-Rule" id="MF_00210"/>
    </source>
</evidence>
<dbReference type="UniPathway" id="UPA00053">
    <property type="reaction ID" value="UER00089"/>
</dbReference>
<comment type="caution">
    <text evidence="9">The sequence shown here is derived from an EMBL/GenBank/DDBJ whole genome shotgun (WGS) entry which is preliminary data.</text>
</comment>
<dbReference type="RefSeq" id="WP_052062456.1">
    <property type="nucleotide sequence ID" value="NZ_JRMP02000002.1"/>
</dbReference>
<dbReference type="SUPFAM" id="SSF55205">
    <property type="entry name" value="EPT/RTPC-like"/>
    <property type="match status" value="3"/>
</dbReference>
<dbReference type="InterPro" id="IPR023193">
    <property type="entry name" value="EPSP_synthase_CS"/>
</dbReference>
<comment type="caution">
    <text evidence="7">Lacks conserved residue(s) required for the propagation of feature annotation.</text>
</comment>
<gene>
    <name evidence="7" type="primary">aroA</name>
    <name evidence="9" type="ORF">DCO61_06925</name>
</gene>
<comment type="pathway">
    <text evidence="1 7">Metabolic intermediate biosynthesis; chorismate biosynthesis; chorismate from D-erythrose 4-phosphate and phosphoenolpyruvate: step 6/7.</text>
</comment>
<evidence type="ECO:0000313" key="9">
    <source>
        <dbReference type="EMBL" id="MWV69736.1"/>
    </source>
</evidence>
<dbReference type="GO" id="GO:0003866">
    <property type="term" value="F:3-phosphoshikimate 1-carboxyvinyltransferase activity"/>
    <property type="evidence" value="ECO:0007669"/>
    <property type="project" value="UniProtKB-UniRule"/>
</dbReference>
<keyword evidence="5 7" id="KW-0057">Aromatic amino acid biosynthesis</keyword>
<feature type="binding site" evidence="7">
    <location>
        <position position="345"/>
    </location>
    <ligand>
        <name>3-phosphoshikimate</name>
        <dbReference type="ChEBI" id="CHEBI:145989"/>
    </ligand>
</feature>
<sequence>MDIEIKALKSAVDAEIDILASDKSISHRVCMFGLFADDVCVVRGFLQAEDTLNSLKIASELGLKYEFINESELDSKLIESRSIYKKNSKNLGYKNNKVIESTLRDSLDSKNMESNLGNSKNIESKVIESKTILAKNTKSSKKDSNLQNLEIIESKTLKAKNSKDCKKLDSKISKDSKSLDSKTSQILLLYPPLENALQSPSNVLYCGNSGTSMRLYTGLLAGANIYAILCGDKYLHNRPMGRILKPLNEVGANIFGRVIKSNITQDSKVTESKTILAKNTKSSKKDSNLQNLEIIESKTLKPKNSKNIDSKNNQLQEKILAPLTIIPQKNKLKGFNYHSKISSAQVKSAMILAALQSSEISVYSEITLSRDHTENMLLAFQKAPFLSFIESSDKDLAKNKKDSIKIDLVETQNKKIKISPFSTFKPYNRGEKPLKSFNIEIANDPSSAFFFAILACIIPNSNLTLKRVMLNPTRIEGFKILQKMGANITYKNIKNDYEKSGDITIKHARLRGVSVSSNIAWLIDEIPALSVAMAVAAGKSSVRNARELRVKESDRISVLLAGLRAFGVECVEFDDGFDIIGFDIFKDKNSKNTNNKKCKVMESKGKDSNLQDSVNSKNANFVATKIADSKGDHRIAMSFIILSCLFGGYVRDIECINTSFPNFLQILKTLGVDFLL</sequence>
<evidence type="ECO:0000259" key="8">
    <source>
        <dbReference type="Pfam" id="PF00275"/>
    </source>
</evidence>
<dbReference type="GO" id="GO:0009073">
    <property type="term" value="P:aromatic amino acid family biosynthetic process"/>
    <property type="evidence" value="ECO:0007669"/>
    <property type="project" value="UniProtKB-KW"/>
</dbReference>
<dbReference type="Pfam" id="PF00275">
    <property type="entry name" value="EPSP_synthase"/>
    <property type="match status" value="4"/>
</dbReference>
<reference evidence="9 10" key="1">
    <citation type="submission" date="2019-12" db="EMBL/GenBank/DDBJ databases">
        <title>Multi-Generational Helicobacter saguini Isolates.</title>
        <authorList>
            <person name="Mannion A."/>
            <person name="Shen Z."/>
            <person name="Fox J.G."/>
        </authorList>
    </citation>
    <scope>NUCLEOTIDE SEQUENCE [LARGE SCALE GENOMIC DNA]</scope>
    <source>
        <strain evidence="10">16-048 (F4)</strain>
    </source>
</reference>
<feature type="binding site" evidence="7">
    <location>
        <position position="345"/>
    </location>
    <ligand>
        <name>phosphoenolpyruvate</name>
        <dbReference type="ChEBI" id="CHEBI:58702"/>
    </ligand>
</feature>
<evidence type="ECO:0000256" key="3">
    <source>
        <dbReference type="ARBA" id="ARBA00022605"/>
    </source>
</evidence>
<dbReference type="InterPro" id="IPR013792">
    <property type="entry name" value="RNA3'P_cycl/enolpyr_Trfase_a/b"/>
</dbReference>
<dbReference type="InterPro" id="IPR036968">
    <property type="entry name" value="Enolpyruvate_Tfrase_sf"/>
</dbReference>
<feature type="active site" description="Proton acceptor" evidence="7">
    <location>
        <position position="524"/>
    </location>
</feature>
<feature type="binding site" evidence="7">
    <location>
        <position position="24"/>
    </location>
    <ligand>
        <name>3-phosphoshikimate</name>
        <dbReference type="ChEBI" id="CHEBI:145989"/>
    </ligand>
</feature>
<comment type="subcellular location">
    <subcellularLocation>
        <location evidence="7">Cytoplasm</location>
    </subcellularLocation>
</comment>